<dbReference type="InterPro" id="IPR017946">
    <property type="entry name" value="PLC-like_Pdiesterase_TIM-brl"/>
</dbReference>
<evidence type="ECO:0000313" key="3">
    <source>
        <dbReference type="EMBL" id="GCB36742.1"/>
    </source>
</evidence>
<proteinExistence type="predicted"/>
<dbReference type="Proteomes" id="UP000288079">
    <property type="component" value="Unassembled WGS sequence"/>
</dbReference>
<dbReference type="Gene3D" id="3.20.20.190">
    <property type="entry name" value="Phosphatidylinositol (PI) phosphodiesterase"/>
    <property type="match status" value="1"/>
</dbReference>
<feature type="signal peptide" evidence="1">
    <location>
        <begin position="1"/>
        <end position="19"/>
    </location>
</feature>
<accession>A0A401LYZ1</accession>
<dbReference type="GO" id="GO:0008081">
    <property type="term" value="F:phosphoric diester hydrolase activity"/>
    <property type="evidence" value="ECO:0007669"/>
    <property type="project" value="InterPro"/>
</dbReference>
<protein>
    <submittedName>
        <fullName evidence="3">Glycerophosphoryl diester phosphodiesterase</fullName>
    </submittedName>
</protein>
<dbReference type="AlphaFoldDB" id="A0A401LYZ1"/>
<dbReference type="Pfam" id="PF03009">
    <property type="entry name" value="GDPD"/>
    <property type="match status" value="1"/>
</dbReference>
<feature type="domain" description="GP-PDE" evidence="2">
    <location>
        <begin position="21"/>
        <end position="249"/>
    </location>
</feature>
<dbReference type="GO" id="GO:0006629">
    <property type="term" value="P:lipid metabolic process"/>
    <property type="evidence" value="ECO:0007669"/>
    <property type="project" value="InterPro"/>
</dbReference>
<feature type="chain" id="PRO_5019077390" evidence="1">
    <location>
        <begin position="20"/>
        <end position="253"/>
    </location>
</feature>
<comment type="caution">
    <text evidence="3">The sequence shown here is derived from an EMBL/GenBank/DDBJ whole genome shotgun (WGS) entry which is preliminary data.</text>
</comment>
<reference evidence="3 4" key="1">
    <citation type="submission" date="2018-10" db="EMBL/GenBank/DDBJ databases">
        <title>Draft Genome Sequence of Bacteroides sp. KCTC 15687.</title>
        <authorList>
            <person name="Yu S.Y."/>
            <person name="Kim J.S."/>
            <person name="Oh B.S."/>
            <person name="Park S.H."/>
            <person name="Kang S.W."/>
            <person name="Park J.E."/>
            <person name="Choi S.H."/>
            <person name="Han K.I."/>
            <person name="Lee K.C."/>
            <person name="Eom M.K."/>
            <person name="Suh M.K."/>
            <person name="Lee D.H."/>
            <person name="Yoon H."/>
            <person name="Kim B."/>
            <person name="Yang S.J."/>
            <person name="Lee J.S."/>
            <person name="Lee J.H."/>
        </authorList>
    </citation>
    <scope>NUCLEOTIDE SEQUENCE [LARGE SCALE GENOMIC DNA]</scope>
    <source>
        <strain evidence="3 4">KCTC 15687</strain>
    </source>
</reference>
<dbReference type="EMBL" id="BHWB01000014">
    <property type="protein sequence ID" value="GCB36742.1"/>
    <property type="molecule type" value="Genomic_DNA"/>
</dbReference>
<evidence type="ECO:0000313" key="4">
    <source>
        <dbReference type="Proteomes" id="UP000288079"/>
    </source>
</evidence>
<dbReference type="GeneID" id="75113216"/>
<name>A0A401LYZ1_9BACE</name>
<gene>
    <name evidence="3" type="ORF">KGMB02408_36870</name>
</gene>
<organism evidence="3 4">
    <name type="scientific">Bacteroides faecalis</name>
    <dbReference type="NCBI Taxonomy" id="2447885"/>
    <lineage>
        <taxon>Bacteria</taxon>
        <taxon>Pseudomonadati</taxon>
        <taxon>Bacteroidota</taxon>
        <taxon>Bacteroidia</taxon>
        <taxon>Bacteroidales</taxon>
        <taxon>Bacteroidaceae</taxon>
        <taxon>Bacteroides</taxon>
    </lineage>
</organism>
<keyword evidence="4" id="KW-1185">Reference proteome</keyword>
<evidence type="ECO:0000256" key="1">
    <source>
        <dbReference type="SAM" id="SignalP"/>
    </source>
</evidence>
<dbReference type="PANTHER" id="PTHR46211">
    <property type="entry name" value="GLYCEROPHOSPHORYL DIESTER PHOSPHODIESTERASE"/>
    <property type="match status" value="1"/>
</dbReference>
<evidence type="ECO:0000259" key="2">
    <source>
        <dbReference type="PROSITE" id="PS51704"/>
    </source>
</evidence>
<dbReference type="PANTHER" id="PTHR46211:SF1">
    <property type="entry name" value="GLYCEROPHOSPHODIESTER PHOSPHODIESTERASE, CYTOPLASMIC"/>
    <property type="match status" value="1"/>
</dbReference>
<dbReference type="InterPro" id="IPR030395">
    <property type="entry name" value="GP_PDE_dom"/>
</dbReference>
<dbReference type="RefSeq" id="WP_004308129.1">
    <property type="nucleotide sequence ID" value="NZ_BHWB01000014.1"/>
</dbReference>
<sequence>MKKVMCLLAIMFMIANTSAQTRVIAHRGFWKTQGSAQNSITSLLKADSIGCYGSEFDVWLTKDNGLVVSHDGIIQGHKVEESTLKELTGLWLANGECVPSLKELLETAKRKTSLKLVLELKAHSKPEREIKAVEEIVSMIKKMGLEPRMIYITFSSHALKELIRQAPTSTPVYYLKGDLSPQQLKELGSAGPDYHFSEFYRYTDWIESCHALGLKVNVWTVNKKEDMQYFWDKVDFITTDEPLGLLKDIMKVK</sequence>
<dbReference type="SUPFAM" id="SSF51695">
    <property type="entry name" value="PLC-like phosphodiesterases"/>
    <property type="match status" value="1"/>
</dbReference>
<keyword evidence="1" id="KW-0732">Signal</keyword>
<dbReference type="PROSITE" id="PS51704">
    <property type="entry name" value="GP_PDE"/>
    <property type="match status" value="1"/>
</dbReference>